<name>A0AAW5HY62_9CORY</name>
<dbReference type="AlphaFoldDB" id="A0AAW5HY62"/>
<feature type="region of interest" description="Disordered" evidence="1">
    <location>
        <begin position="55"/>
        <end position="83"/>
    </location>
</feature>
<keyword evidence="3" id="KW-1185">Reference proteome</keyword>
<reference evidence="2 3" key="1">
    <citation type="submission" date="2021-01" db="EMBL/GenBank/DDBJ databases">
        <title>Identification and Characterization of Corynebacterium sp.</title>
        <authorList>
            <person name="Luo Q."/>
            <person name="Qu P."/>
            <person name="Chen Q."/>
        </authorList>
    </citation>
    <scope>NUCLEOTIDE SEQUENCE [LARGE SCALE GENOMIC DNA]</scope>
    <source>
        <strain evidence="2 3">MC-18</strain>
    </source>
</reference>
<organism evidence="2 3">
    <name type="scientific">Corynebacterium lipophilum</name>
    <dbReference type="NCBI Taxonomy" id="2804918"/>
    <lineage>
        <taxon>Bacteria</taxon>
        <taxon>Bacillati</taxon>
        <taxon>Actinomycetota</taxon>
        <taxon>Actinomycetes</taxon>
        <taxon>Mycobacteriales</taxon>
        <taxon>Corynebacteriaceae</taxon>
        <taxon>Corynebacterium</taxon>
    </lineage>
</organism>
<accession>A0AAW5HY62</accession>
<comment type="caution">
    <text evidence="2">The sequence shown here is derived from an EMBL/GenBank/DDBJ whole genome shotgun (WGS) entry which is preliminary data.</text>
</comment>
<sequence>MAPSLSQRFSGYQLSISSKNIKKKERTDPKMKRLSSSLLTIACVISLSHPMANAQENLSSQESDKCTSHSTAENYPEDSGRKATAGEKEIIQKGLVDGTIPHIADIGKVNVNKTLTVGKNNEAVYRVPLSGEYTDTDYILIHTLNNTIKRVAEVHIEQLNSNDARLQVWVNGKPEYDNVIRESEANYQTRGVRDAWNAFDSCLNHAGVPMAVVTAISIACGLLAPPTAGAGVPPCMIGAAGAFAGTVSFCYGRALKAL</sequence>
<protein>
    <recommendedName>
        <fullName evidence="4">Secreted protein</fullName>
    </recommendedName>
</protein>
<evidence type="ECO:0000313" key="3">
    <source>
        <dbReference type="Proteomes" id="UP001205920"/>
    </source>
</evidence>
<gene>
    <name evidence="2" type="ORF">JMN37_07280</name>
</gene>
<evidence type="ECO:0000313" key="2">
    <source>
        <dbReference type="EMBL" id="MCO6394776.1"/>
    </source>
</evidence>
<dbReference type="RefSeq" id="WP_143110536.1">
    <property type="nucleotide sequence ID" value="NZ_JAEUWV010000009.1"/>
</dbReference>
<evidence type="ECO:0008006" key="4">
    <source>
        <dbReference type="Google" id="ProtNLM"/>
    </source>
</evidence>
<dbReference type="Proteomes" id="UP001205920">
    <property type="component" value="Unassembled WGS sequence"/>
</dbReference>
<evidence type="ECO:0000256" key="1">
    <source>
        <dbReference type="SAM" id="MobiDB-lite"/>
    </source>
</evidence>
<dbReference type="EMBL" id="JAEUWV010000009">
    <property type="protein sequence ID" value="MCO6394776.1"/>
    <property type="molecule type" value="Genomic_DNA"/>
</dbReference>
<proteinExistence type="predicted"/>